<reference evidence="1" key="3">
    <citation type="journal article" date="2017" name="Nature">
        <title>Genome sequence of the progenitor of the wheat D genome Aegilops tauschii.</title>
        <authorList>
            <person name="Luo M.C."/>
            <person name="Gu Y.Q."/>
            <person name="Puiu D."/>
            <person name="Wang H."/>
            <person name="Twardziok S.O."/>
            <person name="Deal K.R."/>
            <person name="Huo N."/>
            <person name="Zhu T."/>
            <person name="Wang L."/>
            <person name="Wang Y."/>
            <person name="McGuire P.E."/>
            <person name="Liu S."/>
            <person name="Long H."/>
            <person name="Ramasamy R.K."/>
            <person name="Rodriguez J.C."/>
            <person name="Van S.L."/>
            <person name="Yuan L."/>
            <person name="Wang Z."/>
            <person name="Xia Z."/>
            <person name="Xiao L."/>
            <person name="Anderson O.D."/>
            <person name="Ouyang S."/>
            <person name="Liang Y."/>
            <person name="Zimin A.V."/>
            <person name="Pertea G."/>
            <person name="Qi P."/>
            <person name="Bennetzen J.L."/>
            <person name="Dai X."/>
            <person name="Dawson M.W."/>
            <person name="Muller H.G."/>
            <person name="Kugler K."/>
            <person name="Rivarola-Duarte L."/>
            <person name="Spannagl M."/>
            <person name="Mayer K.F.X."/>
            <person name="Lu F.H."/>
            <person name="Bevan M.W."/>
            <person name="Leroy P."/>
            <person name="Li P."/>
            <person name="You F.M."/>
            <person name="Sun Q."/>
            <person name="Liu Z."/>
            <person name="Lyons E."/>
            <person name="Wicker T."/>
            <person name="Salzberg S.L."/>
            <person name="Devos K.M."/>
            <person name="Dvorak J."/>
        </authorList>
    </citation>
    <scope>NUCLEOTIDE SEQUENCE [LARGE SCALE GENOMIC DNA]</scope>
    <source>
        <strain evidence="1">cv. AL8/78</strain>
    </source>
</reference>
<name>A0A452YY93_AEGTS</name>
<accession>A0A452YY93</accession>
<dbReference type="AlphaFoldDB" id="A0A452YY93"/>
<evidence type="ECO:0000313" key="1">
    <source>
        <dbReference type="EnsemblPlants" id="AET1Gv20569600.33"/>
    </source>
</evidence>
<evidence type="ECO:0000313" key="2">
    <source>
        <dbReference type="Proteomes" id="UP000015105"/>
    </source>
</evidence>
<dbReference type="Proteomes" id="UP000015105">
    <property type="component" value="Chromosome 1D"/>
</dbReference>
<protein>
    <submittedName>
        <fullName evidence="1">Uncharacterized protein</fullName>
    </submittedName>
</protein>
<reference evidence="1" key="4">
    <citation type="submission" date="2019-03" db="UniProtKB">
        <authorList>
            <consortium name="EnsemblPlants"/>
        </authorList>
    </citation>
    <scope>IDENTIFICATION</scope>
</reference>
<dbReference type="EnsemblPlants" id="AET1Gv20569600.33">
    <property type="protein sequence ID" value="AET1Gv20569600.33"/>
    <property type="gene ID" value="AET1Gv20569600"/>
</dbReference>
<reference evidence="2" key="1">
    <citation type="journal article" date="2014" name="Science">
        <title>Ancient hybridizations among the ancestral genomes of bread wheat.</title>
        <authorList>
            <consortium name="International Wheat Genome Sequencing Consortium,"/>
            <person name="Marcussen T."/>
            <person name="Sandve S.R."/>
            <person name="Heier L."/>
            <person name="Spannagl M."/>
            <person name="Pfeifer M."/>
            <person name="Jakobsen K.S."/>
            <person name="Wulff B.B."/>
            <person name="Steuernagel B."/>
            <person name="Mayer K.F."/>
            <person name="Olsen O.A."/>
        </authorList>
    </citation>
    <scope>NUCLEOTIDE SEQUENCE [LARGE SCALE GENOMIC DNA]</scope>
    <source>
        <strain evidence="2">cv. AL8/78</strain>
    </source>
</reference>
<reference evidence="1" key="5">
    <citation type="journal article" date="2021" name="G3 (Bethesda)">
        <title>Aegilops tauschii genome assembly Aet v5.0 features greater sequence contiguity and improved annotation.</title>
        <authorList>
            <person name="Wang L."/>
            <person name="Zhu T."/>
            <person name="Rodriguez J.C."/>
            <person name="Deal K.R."/>
            <person name="Dubcovsky J."/>
            <person name="McGuire P.E."/>
            <person name="Lux T."/>
            <person name="Spannagl M."/>
            <person name="Mayer K.F.X."/>
            <person name="Baldrich P."/>
            <person name="Meyers B.C."/>
            <person name="Huo N."/>
            <person name="Gu Y.Q."/>
            <person name="Zhou H."/>
            <person name="Devos K.M."/>
            <person name="Bennetzen J.L."/>
            <person name="Unver T."/>
            <person name="Budak H."/>
            <person name="Gulick P.J."/>
            <person name="Galiba G."/>
            <person name="Kalapos B."/>
            <person name="Nelson D.R."/>
            <person name="Li P."/>
            <person name="You F.M."/>
            <person name="Luo M.C."/>
            <person name="Dvorak J."/>
        </authorList>
    </citation>
    <scope>NUCLEOTIDE SEQUENCE [LARGE SCALE GENOMIC DNA]</scope>
    <source>
        <strain evidence="1">cv. AL8/78</strain>
    </source>
</reference>
<proteinExistence type="predicted"/>
<dbReference type="Gramene" id="AET1Gv20569600.33">
    <property type="protein sequence ID" value="AET1Gv20569600.33"/>
    <property type="gene ID" value="AET1Gv20569600"/>
</dbReference>
<organism evidence="1 2">
    <name type="scientific">Aegilops tauschii subsp. strangulata</name>
    <name type="common">Goatgrass</name>
    <dbReference type="NCBI Taxonomy" id="200361"/>
    <lineage>
        <taxon>Eukaryota</taxon>
        <taxon>Viridiplantae</taxon>
        <taxon>Streptophyta</taxon>
        <taxon>Embryophyta</taxon>
        <taxon>Tracheophyta</taxon>
        <taxon>Spermatophyta</taxon>
        <taxon>Magnoliopsida</taxon>
        <taxon>Liliopsida</taxon>
        <taxon>Poales</taxon>
        <taxon>Poaceae</taxon>
        <taxon>BOP clade</taxon>
        <taxon>Pooideae</taxon>
        <taxon>Triticodae</taxon>
        <taxon>Triticeae</taxon>
        <taxon>Triticinae</taxon>
        <taxon>Aegilops</taxon>
    </lineage>
</organism>
<reference evidence="2" key="2">
    <citation type="journal article" date="2017" name="Nat. Plants">
        <title>The Aegilops tauschii genome reveals multiple impacts of transposons.</title>
        <authorList>
            <person name="Zhao G."/>
            <person name="Zou C."/>
            <person name="Li K."/>
            <person name="Wang K."/>
            <person name="Li T."/>
            <person name="Gao L."/>
            <person name="Zhang X."/>
            <person name="Wang H."/>
            <person name="Yang Z."/>
            <person name="Liu X."/>
            <person name="Jiang W."/>
            <person name="Mao L."/>
            <person name="Kong X."/>
            <person name="Jiao Y."/>
            <person name="Jia J."/>
        </authorList>
    </citation>
    <scope>NUCLEOTIDE SEQUENCE [LARGE SCALE GENOMIC DNA]</scope>
    <source>
        <strain evidence="2">cv. AL8/78</strain>
    </source>
</reference>
<sequence>MYFTSMVLIPVDFRPIKNVRSGKPKRPGIISCGYQLVISKRADWELPSSFLLLNLFFPSRFCRALSLHVPFLPACHLQNS</sequence>
<keyword evidence="2" id="KW-1185">Reference proteome</keyword>